<dbReference type="InterPro" id="IPR018060">
    <property type="entry name" value="HTH_AraC"/>
</dbReference>
<dbReference type="PANTHER" id="PTHR46796">
    <property type="entry name" value="HTH-TYPE TRANSCRIPTIONAL ACTIVATOR RHAS-RELATED"/>
    <property type="match status" value="1"/>
</dbReference>
<dbReference type="Pfam" id="PF12833">
    <property type="entry name" value="HTH_18"/>
    <property type="match status" value="1"/>
</dbReference>
<keyword evidence="2" id="KW-0238">DNA-binding</keyword>
<proteinExistence type="predicted"/>
<dbReference type="AlphaFoldDB" id="A0A402D414"/>
<gene>
    <name evidence="4" type="ORF">CCAX7_32220</name>
</gene>
<dbReference type="InterPro" id="IPR050204">
    <property type="entry name" value="AraC_XylS_family_regulators"/>
</dbReference>
<evidence type="ECO:0000313" key="4">
    <source>
        <dbReference type="EMBL" id="BDI31171.1"/>
    </source>
</evidence>
<dbReference type="GO" id="GO:0003700">
    <property type="term" value="F:DNA-binding transcription factor activity"/>
    <property type="evidence" value="ECO:0007669"/>
    <property type="project" value="InterPro"/>
</dbReference>
<dbReference type="EMBL" id="AP025739">
    <property type="protein sequence ID" value="BDI31171.1"/>
    <property type="molecule type" value="Genomic_DNA"/>
</dbReference>
<dbReference type="InterPro" id="IPR009057">
    <property type="entry name" value="Homeodomain-like_sf"/>
</dbReference>
<dbReference type="SUPFAM" id="SSF46689">
    <property type="entry name" value="Homeodomain-like"/>
    <property type="match status" value="2"/>
</dbReference>
<dbReference type="SMART" id="SM00342">
    <property type="entry name" value="HTH_ARAC"/>
    <property type="match status" value="1"/>
</dbReference>
<evidence type="ECO:0000313" key="5">
    <source>
        <dbReference type="Proteomes" id="UP000287394"/>
    </source>
</evidence>
<keyword evidence="1" id="KW-0805">Transcription regulation</keyword>
<protein>
    <submittedName>
        <fullName evidence="4">Uncharacterized protein</fullName>
    </submittedName>
</protein>
<keyword evidence="3" id="KW-0804">Transcription</keyword>
<dbReference type="PANTHER" id="PTHR46796:SF13">
    <property type="entry name" value="HTH-TYPE TRANSCRIPTIONAL ACTIVATOR RHAS"/>
    <property type="match status" value="1"/>
</dbReference>
<dbReference type="PROSITE" id="PS01124">
    <property type="entry name" value="HTH_ARAC_FAMILY_2"/>
    <property type="match status" value="1"/>
</dbReference>
<accession>A0A402D414</accession>
<dbReference type="Gene3D" id="1.10.10.60">
    <property type="entry name" value="Homeodomain-like"/>
    <property type="match status" value="2"/>
</dbReference>
<dbReference type="GO" id="GO:0043565">
    <property type="term" value="F:sequence-specific DNA binding"/>
    <property type="evidence" value="ECO:0007669"/>
    <property type="project" value="InterPro"/>
</dbReference>
<dbReference type="InterPro" id="IPR018062">
    <property type="entry name" value="HTH_AraC-typ_CS"/>
</dbReference>
<keyword evidence="5" id="KW-1185">Reference proteome</keyword>
<dbReference type="PROSITE" id="PS00041">
    <property type="entry name" value="HTH_ARAC_FAMILY_1"/>
    <property type="match status" value="1"/>
</dbReference>
<reference evidence="4 5" key="1">
    <citation type="journal article" date="2019" name="Int. J. Syst. Evol. Microbiol.">
        <title>Capsulimonas corticalis gen. nov., sp. nov., an aerobic capsulated bacterium, of a novel bacterial order, Capsulimonadales ord. nov., of the class Armatimonadia of the phylum Armatimonadetes.</title>
        <authorList>
            <person name="Li J."/>
            <person name="Kudo C."/>
            <person name="Tonouchi A."/>
        </authorList>
    </citation>
    <scope>NUCLEOTIDE SEQUENCE [LARGE SCALE GENOMIC DNA]</scope>
    <source>
        <strain evidence="4 5">AX-7</strain>
    </source>
</reference>
<name>A0A402D414_9BACT</name>
<organism evidence="4 5">
    <name type="scientific">Capsulimonas corticalis</name>
    <dbReference type="NCBI Taxonomy" id="2219043"/>
    <lineage>
        <taxon>Bacteria</taxon>
        <taxon>Bacillati</taxon>
        <taxon>Armatimonadota</taxon>
        <taxon>Armatimonadia</taxon>
        <taxon>Capsulimonadales</taxon>
        <taxon>Capsulimonadaceae</taxon>
        <taxon>Capsulimonas</taxon>
    </lineage>
</organism>
<evidence type="ECO:0000256" key="1">
    <source>
        <dbReference type="ARBA" id="ARBA00023015"/>
    </source>
</evidence>
<dbReference type="KEGG" id="ccot:CCAX7_32220"/>
<evidence type="ECO:0000256" key="2">
    <source>
        <dbReference type="ARBA" id="ARBA00023125"/>
    </source>
</evidence>
<evidence type="ECO:0000256" key="3">
    <source>
        <dbReference type="ARBA" id="ARBA00023163"/>
    </source>
</evidence>
<sequence length="268" mass="30539">MLDDLDIRLLWAQRDNLPPGWWSHPLLVNDHWRLYQNDAPGGWLKNRDQVLPLEAREVYLIPSGLELSSDNDAPLRQFFVHFDLRGLPPIVFQEMFPGPVLIPNAPDFGKTVFELGGRVEQTGCADFGSQCLLKGLLYQAFGHYFNSLPPDMLERCWIRVSALKPVLPAISHIHEHLGQAITNDAMAALCSMSEDYFIRRFREAVGVAPAKYVLKRRVALAAQRLLFTDDTIDRIAEETGFGDRFYFSRVFARETGRPPAAYRRGPRT</sequence>
<dbReference type="Proteomes" id="UP000287394">
    <property type="component" value="Chromosome"/>
</dbReference>